<evidence type="ECO:0000256" key="9">
    <source>
        <dbReference type="ARBA" id="ARBA00022840"/>
    </source>
</evidence>
<dbReference type="InterPro" id="IPR036890">
    <property type="entry name" value="HATPase_C_sf"/>
</dbReference>
<dbReference type="PRINTS" id="PR00344">
    <property type="entry name" value="BCTRLSENSOR"/>
</dbReference>
<keyword evidence="9" id="KW-0067">ATP-binding</keyword>
<dbReference type="PROSITE" id="PS50109">
    <property type="entry name" value="HIS_KIN"/>
    <property type="match status" value="1"/>
</dbReference>
<dbReference type="InterPro" id="IPR000014">
    <property type="entry name" value="PAS"/>
</dbReference>
<keyword evidence="10" id="KW-0902">Two-component regulatory system</keyword>
<protein>
    <recommendedName>
        <fullName evidence="3">histidine kinase</fullName>
        <ecNumber evidence="3">2.7.13.3</ecNumber>
    </recommendedName>
</protein>
<evidence type="ECO:0000259" key="15">
    <source>
        <dbReference type="PROSITE" id="PS50113"/>
    </source>
</evidence>
<keyword evidence="7" id="KW-0547">Nucleotide-binding</keyword>
<dbReference type="CDD" id="cd00130">
    <property type="entry name" value="PAS"/>
    <property type="match status" value="1"/>
</dbReference>
<dbReference type="SUPFAM" id="SSF47384">
    <property type="entry name" value="Homodimeric domain of signal transducing histidine kinase"/>
    <property type="match status" value="1"/>
</dbReference>
<feature type="domain" description="PAC" evidence="15">
    <location>
        <begin position="336"/>
        <end position="388"/>
    </location>
</feature>
<feature type="transmembrane region" description="Helical" evidence="12">
    <location>
        <begin position="63"/>
        <end position="84"/>
    </location>
</feature>
<gene>
    <name evidence="16" type="ORF">JJQ60_06895</name>
</gene>
<keyword evidence="17" id="KW-1185">Reference proteome</keyword>
<dbReference type="RefSeq" id="WP_201918037.1">
    <property type="nucleotide sequence ID" value="NZ_BAABAX010000023.1"/>
</dbReference>
<evidence type="ECO:0000256" key="5">
    <source>
        <dbReference type="ARBA" id="ARBA00022553"/>
    </source>
</evidence>
<dbReference type="NCBIfam" id="TIGR00229">
    <property type="entry name" value="sensory_box"/>
    <property type="match status" value="1"/>
</dbReference>
<evidence type="ECO:0000256" key="7">
    <source>
        <dbReference type="ARBA" id="ARBA00022741"/>
    </source>
</evidence>
<dbReference type="SUPFAM" id="SSF55785">
    <property type="entry name" value="PYP-like sensor domain (PAS domain)"/>
    <property type="match status" value="1"/>
</dbReference>
<feature type="transmembrane region" description="Helical" evidence="12">
    <location>
        <begin position="96"/>
        <end position="118"/>
    </location>
</feature>
<evidence type="ECO:0000256" key="10">
    <source>
        <dbReference type="ARBA" id="ARBA00023012"/>
    </source>
</evidence>
<evidence type="ECO:0000313" key="16">
    <source>
        <dbReference type="EMBL" id="MBL0683237.1"/>
    </source>
</evidence>
<feature type="transmembrane region" description="Helical" evidence="12">
    <location>
        <begin position="6"/>
        <end position="27"/>
    </location>
</feature>
<name>A0A936ZPW2_9FLAO</name>
<sequence length="635" mass="72892">MDTINFYQISVFLFQGLIVASLILLLFRLRTIMGLGLLFTSLGLFQFIQVFLASTLYFEISEYLVVSPGSSILFSATLFAVLLIYIKEDAITARKLIYAVVAANIILCFLLLSFRLNIEGAYSYNPFDISTEFFYTNVTVLFVGTAILFIDSILIIFIFEFISKHITNLFLRILITMILVLSFDAISFSLGAFWYFEDIQRVLYSGLVSKVCIAIFYSLIFTIYLKFLEKETYQTNYLSFKDIYHSLTYKQKFEVAEKAIQLTESRYHTLTNLVPVGIFMTRADGKTTFVNPKWCSISGLSQEEALNDGWLNAVHPDDRKKLKQGWYEDAEKRNDSDAEYRFLKPDGSITWVLGQAIPEYNDKKQVIGYVGTITDITDIKLYEQELNKLKEKAEESDRLKSAFLANMSHEIRTPMNGILGLAELLKEPKLSGDEQQLYLDLIKESGARMLNIIKDIIDISKIEADQVKVFISEVDVNEQTEYLYNFFKPETDKKGITLELHNDLKKEKAIINTDKEKFNAILTNLVKNAIKYTEEGSIEFGYYLKNNLLEFYIKDTGMGIEKKRQKAIFERFVQADIGDRYALEGAGIGLSIAKAYVEMLQGDIWVESKKNKGSTFYFTIPYVTSKKLKYKISNT</sequence>
<proteinExistence type="predicted"/>
<dbReference type="Pfam" id="PF20973">
    <property type="entry name" value="VUPS"/>
    <property type="match status" value="1"/>
</dbReference>
<dbReference type="InterPro" id="IPR003594">
    <property type="entry name" value="HATPase_dom"/>
</dbReference>
<dbReference type="SMART" id="SM00387">
    <property type="entry name" value="HATPase_c"/>
    <property type="match status" value="1"/>
</dbReference>
<dbReference type="Gene3D" id="3.30.450.20">
    <property type="entry name" value="PAS domain"/>
    <property type="match status" value="1"/>
</dbReference>
<keyword evidence="8" id="KW-0418">Kinase</keyword>
<keyword evidence="12" id="KW-1133">Transmembrane helix</keyword>
<feature type="domain" description="PAS" evidence="14">
    <location>
        <begin position="263"/>
        <end position="334"/>
    </location>
</feature>
<dbReference type="Pfam" id="PF02518">
    <property type="entry name" value="HATPase_c"/>
    <property type="match status" value="1"/>
</dbReference>
<evidence type="ECO:0000259" key="14">
    <source>
        <dbReference type="PROSITE" id="PS50112"/>
    </source>
</evidence>
<evidence type="ECO:0000256" key="2">
    <source>
        <dbReference type="ARBA" id="ARBA00004236"/>
    </source>
</evidence>
<organism evidence="16 17">
    <name type="scientific">Aquimarina mytili</name>
    <dbReference type="NCBI Taxonomy" id="874423"/>
    <lineage>
        <taxon>Bacteria</taxon>
        <taxon>Pseudomonadati</taxon>
        <taxon>Bacteroidota</taxon>
        <taxon>Flavobacteriia</taxon>
        <taxon>Flavobacteriales</taxon>
        <taxon>Flavobacteriaceae</taxon>
        <taxon>Aquimarina</taxon>
    </lineage>
</organism>
<evidence type="ECO:0000256" key="12">
    <source>
        <dbReference type="SAM" id="Phobius"/>
    </source>
</evidence>
<evidence type="ECO:0000256" key="1">
    <source>
        <dbReference type="ARBA" id="ARBA00000085"/>
    </source>
</evidence>
<keyword evidence="4" id="KW-1003">Cell membrane</keyword>
<feature type="transmembrane region" description="Helical" evidence="12">
    <location>
        <begin position="34"/>
        <end position="57"/>
    </location>
</feature>
<evidence type="ECO:0000313" key="17">
    <source>
        <dbReference type="Proteomes" id="UP000651057"/>
    </source>
</evidence>
<dbReference type="SMART" id="SM00086">
    <property type="entry name" value="PAC"/>
    <property type="match status" value="1"/>
</dbReference>
<dbReference type="InterPro" id="IPR035965">
    <property type="entry name" value="PAS-like_dom_sf"/>
</dbReference>
<accession>A0A936ZPW2</accession>
<dbReference type="PANTHER" id="PTHR43711">
    <property type="entry name" value="TWO-COMPONENT HISTIDINE KINASE"/>
    <property type="match status" value="1"/>
</dbReference>
<evidence type="ECO:0000256" key="11">
    <source>
        <dbReference type="ARBA" id="ARBA00023136"/>
    </source>
</evidence>
<dbReference type="SUPFAM" id="SSF55874">
    <property type="entry name" value="ATPase domain of HSP90 chaperone/DNA topoisomerase II/histidine kinase"/>
    <property type="match status" value="1"/>
</dbReference>
<feature type="transmembrane region" description="Helical" evidence="12">
    <location>
        <begin position="202"/>
        <end position="225"/>
    </location>
</feature>
<evidence type="ECO:0000256" key="6">
    <source>
        <dbReference type="ARBA" id="ARBA00022679"/>
    </source>
</evidence>
<feature type="transmembrane region" description="Helical" evidence="12">
    <location>
        <begin position="169"/>
        <end position="196"/>
    </location>
</feature>
<dbReference type="SMART" id="SM00388">
    <property type="entry name" value="HisKA"/>
    <property type="match status" value="1"/>
</dbReference>
<dbReference type="EMBL" id="JAERQJ010000002">
    <property type="protein sequence ID" value="MBL0683237.1"/>
    <property type="molecule type" value="Genomic_DNA"/>
</dbReference>
<dbReference type="FunFam" id="3.30.565.10:FF:000023">
    <property type="entry name" value="PAS domain-containing sensor histidine kinase"/>
    <property type="match status" value="1"/>
</dbReference>
<dbReference type="PROSITE" id="PS50113">
    <property type="entry name" value="PAC"/>
    <property type="match status" value="1"/>
</dbReference>
<dbReference type="InterPro" id="IPR000700">
    <property type="entry name" value="PAS-assoc_C"/>
</dbReference>
<dbReference type="GO" id="GO:0005886">
    <property type="term" value="C:plasma membrane"/>
    <property type="evidence" value="ECO:0007669"/>
    <property type="project" value="UniProtKB-SubCell"/>
</dbReference>
<dbReference type="InterPro" id="IPR003661">
    <property type="entry name" value="HisK_dim/P_dom"/>
</dbReference>
<dbReference type="CDD" id="cd00082">
    <property type="entry name" value="HisKA"/>
    <property type="match status" value="1"/>
</dbReference>
<evidence type="ECO:0000256" key="4">
    <source>
        <dbReference type="ARBA" id="ARBA00022475"/>
    </source>
</evidence>
<dbReference type="Gene3D" id="3.30.565.10">
    <property type="entry name" value="Histidine kinase-like ATPase, C-terminal domain"/>
    <property type="match status" value="1"/>
</dbReference>
<evidence type="ECO:0000256" key="8">
    <source>
        <dbReference type="ARBA" id="ARBA00022777"/>
    </source>
</evidence>
<keyword evidence="12" id="KW-0812">Transmembrane</keyword>
<dbReference type="InterPro" id="IPR004358">
    <property type="entry name" value="Sig_transdc_His_kin-like_C"/>
</dbReference>
<dbReference type="InterPro" id="IPR001610">
    <property type="entry name" value="PAC"/>
</dbReference>
<dbReference type="PANTHER" id="PTHR43711:SF31">
    <property type="entry name" value="HISTIDINE KINASE"/>
    <property type="match status" value="1"/>
</dbReference>
<dbReference type="InterPro" id="IPR005467">
    <property type="entry name" value="His_kinase_dom"/>
</dbReference>
<comment type="subcellular location">
    <subcellularLocation>
        <location evidence="2">Cell membrane</location>
    </subcellularLocation>
</comment>
<dbReference type="Pfam" id="PF08447">
    <property type="entry name" value="PAS_3"/>
    <property type="match status" value="1"/>
</dbReference>
<dbReference type="SMART" id="SM00091">
    <property type="entry name" value="PAS"/>
    <property type="match status" value="1"/>
</dbReference>
<dbReference type="Gene3D" id="1.10.287.130">
    <property type="match status" value="1"/>
</dbReference>
<dbReference type="Pfam" id="PF00512">
    <property type="entry name" value="HisKA"/>
    <property type="match status" value="1"/>
</dbReference>
<dbReference type="Proteomes" id="UP000651057">
    <property type="component" value="Unassembled WGS sequence"/>
</dbReference>
<feature type="domain" description="Histidine kinase" evidence="13">
    <location>
        <begin position="406"/>
        <end position="624"/>
    </location>
</feature>
<evidence type="ECO:0000259" key="13">
    <source>
        <dbReference type="PROSITE" id="PS50109"/>
    </source>
</evidence>
<dbReference type="AlphaFoldDB" id="A0A936ZPW2"/>
<feature type="transmembrane region" description="Helical" evidence="12">
    <location>
        <begin position="138"/>
        <end position="162"/>
    </location>
</feature>
<dbReference type="InterPro" id="IPR048533">
    <property type="entry name" value="VUPS"/>
</dbReference>
<comment type="catalytic activity">
    <reaction evidence="1">
        <text>ATP + protein L-histidine = ADP + protein N-phospho-L-histidine.</text>
        <dbReference type="EC" id="2.7.13.3"/>
    </reaction>
</comment>
<dbReference type="InterPro" id="IPR013655">
    <property type="entry name" value="PAS_fold_3"/>
</dbReference>
<evidence type="ECO:0000256" key="3">
    <source>
        <dbReference type="ARBA" id="ARBA00012438"/>
    </source>
</evidence>
<dbReference type="InterPro" id="IPR036097">
    <property type="entry name" value="HisK_dim/P_sf"/>
</dbReference>
<dbReference type="GO" id="GO:0005524">
    <property type="term" value="F:ATP binding"/>
    <property type="evidence" value="ECO:0007669"/>
    <property type="project" value="UniProtKB-KW"/>
</dbReference>
<keyword evidence="6" id="KW-0808">Transferase</keyword>
<reference evidence="16" key="1">
    <citation type="submission" date="2021-01" db="EMBL/GenBank/DDBJ databases">
        <authorList>
            <person name="Zhong Y.L."/>
        </authorList>
    </citation>
    <scope>NUCLEOTIDE SEQUENCE</scope>
    <source>
        <strain evidence="16">KCTC 23302</strain>
    </source>
</reference>
<dbReference type="InterPro" id="IPR050736">
    <property type="entry name" value="Sensor_HK_Regulatory"/>
</dbReference>
<dbReference type="GO" id="GO:0000155">
    <property type="term" value="F:phosphorelay sensor kinase activity"/>
    <property type="evidence" value="ECO:0007669"/>
    <property type="project" value="InterPro"/>
</dbReference>
<keyword evidence="11 12" id="KW-0472">Membrane</keyword>
<dbReference type="EC" id="2.7.13.3" evidence="3"/>
<keyword evidence="5" id="KW-0597">Phosphoprotein</keyword>
<dbReference type="PROSITE" id="PS50112">
    <property type="entry name" value="PAS"/>
    <property type="match status" value="1"/>
</dbReference>
<comment type="caution">
    <text evidence="16">The sequence shown here is derived from an EMBL/GenBank/DDBJ whole genome shotgun (WGS) entry which is preliminary data.</text>
</comment>